<evidence type="ECO:0000256" key="1">
    <source>
        <dbReference type="SAM" id="MobiDB-lite"/>
    </source>
</evidence>
<dbReference type="Proteomes" id="UP000887540">
    <property type="component" value="Unplaced"/>
</dbReference>
<keyword evidence="3" id="KW-1185">Reference proteome</keyword>
<proteinExistence type="predicted"/>
<reference evidence="4" key="1">
    <citation type="submission" date="2022-11" db="UniProtKB">
        <authorList>
            <consortium name="WormBaseParasite"/>
        </authorList>
    </citation>
    <scope>IDENTIFICATION</scope>
</reference>
<accession>A0A914CNF9</accession>
<dbReference type="PANTHER" id="PTHR21593:SF36">
    <property type="entry name" value="DUF148 DOMAIN-CONTAINING PROTEIN-RELATED"/>
    <property type="match status" value="1"/>
</dbReference>
<feature type="compositionally biased region" description="Pro residues" evidence="1">
    <location>
        <begin position="302"/>
        <end position="352"/>
    </location>
</feature>
<dbReference type="AlphaFoldDB" id="A0A914CNF9"/>
<organism evidence="3 4">
    <name type="scientific">Acrobeloides nanus</name>
    <dbReference type="NCBI Taxonomy" id="290746"/>
    <lineage>
        <taxon>Eukaryota</taxon>
        <taxon>Metazoa</taxon>
        <taxon>Ecdysozoa</taxon>
        <taxon>Nematoda</taxon>
        <taxon>Chromadorea</taxon>
        <taxon>Rhabditida</taxon>
        <taxon>Tylenchina</taxon>
        <taxon>Cephalobomorpha</taxon>
        <taxon>Cephaloboidea</taxon>
        <taxon>Cephalobidae</taxon>
        <taxon>Acrobeloides</taxon>
    </lineage>
</organism>
<feature type="chain" id="PRO_5037157016" evidence="2">
    <location>
        <begin position="23"/>
        <end position="352"/>
    </location>
</feature>
<name>A0A914CNF9_9BILA</name>
<dbReference type="InterPro" id="IPR052823">
    <property type="entry name" value="SXP/RAL-2_related"/>
</dbReference>
<keyword evidence="2" id="KW-0732">Signal</keyword>
<feature type="region of interest" description="Disordered" evidence="1">
    <location>
        <begin position="290"/>
        <end position="352"/>
    </location>
</feature>
<evidence type="ECO:0000313" key="3">
    <source>
        <dbReference type="Proteomes" id="UP000887540"/>
    </source>
</evidence>
<dbReference type="PANTHER" id="PTHR21593">
    <property type="entry name" value="PRION-LIKE- Q/N-RICH -DOMAIN-BEARING PROTEIN PROTEIN"/>
    <property type="match status" value="1"/>
</dbReference>
<sequence>MGSLQWSLGVAIGVVFIGMAFASPSMRHPPRMPPGFEKALPPDVRQKLKAIHENPNLNFTERHEQIDKIMSSLPDEVLDKLPPPPGFEKLPKEVQDQLKSIRRNKSLNWREKHEKVREFIDSLPEEQRKLLPPPPPPPFFPPFGPRGLPPRPPPGFEKVLPSEVYQRLLAVHENTNISVPEKMKKIDEIMKEVPKETLDKLPLPPGFDKLPEDTQKQARAILFNMSMSFKERMKALKKFTKSLPKEQRKMVRPQPPGFENLPQDIREKIDAIFEDDQLDHRQKHEKIRELIDSLPQEIRSKLPPPPPFGMPPPPPFGMPPPPPFGMPPPPFGMPPPFGDKMPPPPPPGMDFE</sequence>
<evidence type="ECO:0000256" key="2">
    <source>
        <dbReference type="SAM" id="SignalP"/>
    </source>
</evidence>
<feature type="signal peptide" evidence="2">
    <location>
        <begin position="1"/>
        <end position="22"/>
    </location>
</feature>
<feature type="region of interest" description="Disordered" evidence="1">
    <location>
        <begin position="240"/>
        <end position="263"/>
    </location>
</feature>
<dbReference type="WBParaSite" id="ACRNAN_scaffold12256.g33026.t1">
    <property type="protein sequence ID" value="ACRNAN_scaffold12256.g33026.t1"/>
    <property type="gene ID" value="ACRNAN_scaffold12256.g33026"/>
</dbReference>
<protein>
    <submittedName>
        <fullName evidence="4">Uncharacterized protein</fullName>
    </submittedName>
</protein>
<evidence type="ECO:0000313" key="4">
    <source>
        <dbReference type="WBParaSite" id="ACRNAN_scaffold12256.g33026.t1"/>
    </source>
</evidence>